<dbReference type="HOGENOM" id="CLU_916476_0_0_1"/>
<sequence length="313" mass="35254">MLSILLSFRRLNDYQIWFSNKYGEYTVKSGYWMLSFPMGNPGVGSSSSGIQGIWKKLWTLGVLRKLILFAWRLFKEALIQRRINVELCALCGVELEILFHCLGACQFARAVLFDKENVEEVVGILPVVWNARNALIFKQQNMDPTMVVEMGMDAAIFKVNGMKMVSACFMVESEAGTVQLAGVKKFRCGSLVVEAKLNALAWSLYVCCQENSAVKEVELDKSVAVGWLREKNYKGGARNIVEDCCLLMEQLRCIGASHCTRESNRSAHSVAQLGRKLQHENDQLIWTSLEALPEQILSVLRQDWIGLQEAEDG</sequence>
<dbReference type="GO" id="GO:0004523">
    <property type="term" value="F:RNA-DNA hybrid ribonuclease activity"/>
    <property type="evidence" value="ECO:0007669"/>
    <property type="project" value="InterPro"/>
</dbReference>
<reference evidence="2 3" key="1">
    <citation type="journal article" date="2013" name="Genome Biol.">
        <title>The genome sequence of the most widely cultivated cacao type and its use to identify candidate genes regulating pod color.</title>
        <authorList>
            <person name="Motamayor J.C."/>
            <person name="Mockaitis K."/>
            <person name="Schmutz J."/>
            <person name="Haiminen N."/>
            <person name="Iii D.L."/>
            <person name="Cornejo O."/>
            <person name="Findley S.D."/>
            <person name="Zheng P."/>
            <person name="Utro F."/>
            <person name="Royaert S."/>
            <person name="Saski C."/>
            <person name="Jenkins J."/>
            <person name="Podicheti R."/>
            <person name="Zhao M."/>
            <person name="Scheffler B.E."/>
            <person name="Stack J.C."/>
            <person name="Feltus F.A."/>
            <person name="Mustiga G.M."/>
            <person name="Amores F."/>
            <person name="Phillips W."/>
            <person name="Marelli J.P."/>
            <person name="May G.D."/>
            <person name="Shapiro H."/>
            <person name="Ma J."/>
            <person name="Bustamante C.D."/>
            <person name="Schnell R.J."/>
            <person name="Main D."/>
            <person name="Gilbert D."/>
            <person name="Parida L."/>
            <person name="Kuhn D.N."/>
        </authorList>
    </citation>
    <scope>NUCLEOTIDE SEQUENCE [LARGE SCALE GENOMIC DNA]</scope>
    <source>
        <strain evidence="3">cv. Matina 1-6</strain>
    </source>
</reference>
<dbReference type="AlphaFoldDB" id="A0A061FHB1"/>
<evidence type="ECO:0000313" key="3">
    <source>
        <dbReference type="Proteomes" id="UP000026915"/>
    </source>
</evidence>
<dbReference type="InParanoid" id="A0A061FHB1"/>
<dbReference type="InterPro" id="IPR002156">
    <property type="entry name" value="RNaseH_domain"/>
</dbReference>
<accession>A0A061FHB1</accession>
<dbReference type="Pfam" id="PF13456">
    <property type="entry name" value="RVT_3"/>
    <property type="match status" value="1"/>
</dbReference>
<protein>
    <recommendedName>
        <fullName evidence="1">RNase H type-1 domain-containing protein</fullName>
    </recommendedName>
</protein>
<dbReference type="eggNOG" id="KOG1075">
    <property type="taxonomic scope" value="Eukaryota"/>
</dbReference>
<keyword evidence="3" id="KW-1185">Reference proteome</keyword>
<gene>
    <name evidence="2" type="ORF">TCM_032525</name>
</gene>
<dbReference type="GO" id="GO:0003676">
    <property type="term" value="F:nucleic acid binding"/>
    <property type="evidence" value="ECO:0007669"/>
    <property type="project" value="InterPro"/>
</dbReference>
<evidence type="ECO:0000313" key="2">
    <source>
        <dbReference type="EMBL" id="EOY13854.1"/>
    </source>
</evidence>
<dbReference type="EMBL" id="CM001885">
    <property type="protein sequence ID" value="EOY13854.1"/>
    <property type="molecule type" value="Genomic_DNA"/>
</dbReference>
<proteinExistence type="predicted"/>
<feature type="domain" description="RNase H type-1" evidence="1">
    <location>
        <begin position="174"/>
        <end position="272"/>
    </location>
</feature>
<dbReference type="PANTHER" id="PTHR47723:SF19">
    <property type="entry name" value="POLYNUCLEOTIDYL TRANSFERASE, RIBONUCLEASE H-LIKE SUPERFAMILY PROTEIN"/>
    <property type="match status" value="1"/>
</dbReference>
<dbReference type="InterPro" id="IPR053151">
    <property type="entry name" value="RNase_H-like"/>
</dbReference>
<organism evidence="2 3">
    <name type="scientific">Theobroma cacao</name>
    <name type="common">Cacao</name>
    <name type="synonym">Cocoa</name>
    <dbReference type="NCBI Taxonomy" id="3641"/>
    <lineage>
        <taxon>Eukaryota</taxon>
        <taxon>Viridiplantae</taxon>
        <taxon>Streptophyta</taxon>
        <taxon>Embryophyta</taxon>
        <taxon>Tracheophyta</taxon>
        <taxon>Spermatophyta</taxon>
        <taxon>Magnoliopsida</taxon>
        <taxon>eudicotyledons</taxon>
        <taxon>Gunneridae</taxon>
        <taxon>Pentapetalae</taxon>
        <taxon>rosids</taxon>
        <taxon>malvids</taxon>
        <taxon>Malvales</taxon>
        <taxon>Malvaceae</taxon>
        <taxon>Byttnerioideae</taxon>
        <taxon>Theobroma</taxon>
    </lineage>
</organism>
<dbReference type="PANTHER" id="PTHR47723">
    <property type="entry name" value="OS05G0353850 PROTEIN"/>
    <property type="match status" value="1"/>
</dbReference>
<name>A0A061FHB1_THECC</name>
<dbReference type="Gramene" id="EOY13854">
    <property type="protein sequence ID" value="EOY13854"/>
    <property type="gene ID" value="TCM_032525"/>
</dbReference>
<dbReference type="Proteomes" id="UP000026915">
    <property type="component" value="Chromosome 7"/>
</dbReference>
<evidence type="ECO:0000259" key="1">
    <source>
        <dbReference type="Pfam" id="PF13456"/>
    </source>
</evidence>